<protein>
    <submittedName>
        <fullName evidence="1">Uncharacterized protein</fullName>
    </submittedName>
</protein>
<dbReference type="Proteomes" id="UP000015176">
    <property type="component" value="Unassembled WGS sequence"/>
</dbReference>
<name>A0AAD2WY39_STRAG</name>
<comment type="caution">
    <text evidence="1">The sequence shown here is derived from an EMBL/GenBank/DDBJ whole genome shotgun (WGS) entry which is preliminary data.</text>
</comment>
<proteinExistence type="predicted"/>
<organism evidence="1 2">
    <name type="scientific">Streptococcus agalactiae MRI Z1-216</name>
    <dbReference type="NCBI Taxonomy" id="1154879"/>
    <lineage>
        <taxon>Bacteria</taxon>
        <taxon>Bacillati</taxon>
        <taxon>Bacillota</taxon>
        <taxon>Bacilli</taxon>
        <taxon>Lactobacillales</taxon>
        <taxon>Streptococcaceae</taxon>
        <taxon>Streptococcus</taxon>
    </lineage>
</organism>
<dbReference type="EMBL" id="ALSF01000013">
    <property type="protein sequence ID" value="EPU43196.1"/>
    <property type="molecule type" value="Genomic_DNA"/>
</dbReference>
<reference evidence="1 2" key="1">
    <citation type="submission" date="2012-07" db="EMBL/GenBank/DDBJ databases">
        <authorList>
            <person name="Moroni P."/>
            <person name="Richards V.P."/>
            <person name="Durkin S.A.S."/>
            <person name="Kim M."/>
            <person name="Pavinski Bitar P.D."/>
            <person name="Stanhope M.J."/>
            <person name="Town C.D."/>
            <person name="Zadoks R.N."/>
            <person name="Venter J.C."/>
        </authorList>
    </citation>
    <scope>NUCLEOTIDE SEQUENCE [LARGE SCALE GENOMIC DNA]</scope>
    <source>
        <strain evidence="1 2">MRI Z1-216</strain>
    </source>
</reference>
<evidence type="ECO:0000313" key="2">
    <source>
        <dbReference type="Proteomes" id="UP000015176"/>
    </source>
</evidence>
<sequence length="49" mass="5341">MITPALSQVFDEDTVVEVINPIFLPDRSLNGNNVAPALNVFAENLKVSK</sequence>
<evidence type="ECO:0000313" key="1">
    <source>
        <dbReference type="EMBL" id="EPU43196.1"/>
    </source>
</evidence>
<accession>A0AAD2WY39</accession>
<dbReference type="AlphaFoldDB" id="A0AAD2WY39"/>
<gene>
    <name evidence="1" type="ORF">SAG0164_11735</name>
</gene>